<evidence type="ECO:0000313" key="12">
    <source>
        <dbReference type="Proteomes" id="UP000215137"/>
    </source>
</evidence>
<keyword evidence="12" id="KW-1185">Reference proteome</keyword>
<feature type="transmembrane region" description="Helical" evidence="9">
    <location>
        <begin position="405"/>
        <end position="426"/>
    </location>
</feature>
<dbReference type="InterPro" id="IPR018461">
    <property type="entry name" value="Na/H_Antiport_NhaC-like_C"/>
</dbReference>
<feature type="transmembrane region" description="Helical" evidence="9">
    <location>
        <begin position="260"/>
        <end position="277"/>
    </location>
</feature>
<feature type="domain" description="Na+/H+ antiporter NhaC-like C-terminal" evidence="10">
    <location>
        <begin position="162"/>
        <end position="455"/>
    </location>
</feature>
<keyword evidence="4" id="KW-1003">Cell membrane</keyword>
<evidence type="ECO:0000256" key="4">
    <source>
        <dbReference type="ARBA" id="ARBA00022475"/>
    </source>
</evidence>
<feature type="transmembrane region" description="Helical" evidence="9">
    <location>
        <begin position="362"/>
        <end position="384"/>
    </location>
</feature>
<name>A0A248TDG8_9BACI</name>
<dbReference type="OrthoDB" id="9762978at2"/>
<feature type="transmembrane region" description="Helical" evidence="9">
    <location>
        <begin position="110"/>
        <end position="127"/>
    </location>
</feature>
<comment type="similarity">
    <text evidence="8">Belongs to the NhaC Na(+)/H(+) (TC 2.A.35) antiporter family.</text>
</comment>
<dbReference type="PANTHER" id="PTHR33451">
    <property type="entry name" value="MALATE-2H(+)/NA(+)-LACTATE ANTIPORTER"/>
    <property type="match status" value="1"/>
</dbReference>
<feature type="transmembrane region" description="Helical" evidence="9">
    <location>
        <begin position="78"/>
        <end position="104"/>
    </location>
</feature>
<keyword evidence="5 9" id="KW-0812">Transmembrane</keyword>
<reference evidence="11 12" key="1">
    <citation type="submission" date="2017-08" db="EMBL/GenBank/DDBJ databases">
        <title>Complete Genome Sequence of Bacillus kochii Oregon-R-modENCODE STRAIN BDGP4, isolated from Drosophila melanogaster gut.</title>
        <authorList>
            <person name="Wan K.H."/>
            <person name="Yu C."/>
            <person name="Park S."/>
            <person name="Hammonds A.S."/>
            <person name="Booth B.W."/>
            <person name="Celniker S.E."/>
        </authorList>
    </citation>
    <scope>NUCLEOTIDE SEQUENCE [LARGE SCALE GENOMIC DNA]</scope>
    <source>
        <strain evidence="11 12">BDGP4</strain>
    </source>
</reference>
<dbReference type="PANTHER" id="PTHR33451:SF6">
    <property type="entry name" value="NA(+)_H(+) ANTIPORTER NHAC"/>
    <property type="match status" value="1"/>
</dbReference>
<feature type="transmembrane region" description="Helical" evidence="9">
    <location>
        <begin position="232"/>
        <end position="254"/>
    </location>
</feature>
<protein>
    <submittedName>
        <fullName evidence="11">Na+/H+ antiporter NhaC</fullName>
    </submittedName>
</protein>
<evidence type="ECO:0000256" key="6">
    <source>
        <dbReference type="ARBA" id="ARBA00022989"/>
    </source>
</evidence>
<feature type="transmembrane region" description="Helical" evidence="9">
    <location>
        <begin position="139"/>
        <end position="165"/>
    </location>
</feature>
<evidence type="ECO:0000256" key="7">
    <source>
        <dbReference type="ARBA" id="ARBA00023136"/>
    </source>
</evidence>
<evidence type="ECO:0000313" key="11">
    <source>
        <dbReference type="EMBL" id="ASV66160.1"/>
    </source>
</evidence>
<keyword evidence="7 9" id="KW-0472">Membrane</keyword>
<evidence type="ECO:0000256" key="5">
    <source>
        <dbReference type="ARBA" id="ARBA00022692"/>
    </source>
</evidence>
<evidence type="ECO:0000256" key="1">
    <source>
        <dbReference type="ARBA" id="ARBA00004651"/>
    </source>
</evidence>
<comment type="subcellular location">
    <subcellularLocation>
        <location evidence="1">Cell membrane</location>
        <topology evidence="1">Multi-pass membrane protein</topology>
    </subcellularLocation>
</comment>
<feature type="transmembrane region" description="Helical" evidence="9">
    <location>
        <begin position="12"/>
        <end position="33"/>
    </location>
</feature>
<feature type="transmembrane region" description="Helical" evidence="9">
    <location>
        <begin position="432"/>
        <end position="452"/>
    </location>
</feature>
<sequence length="460" mass="49715">MMQQEPSIKVKTWEAILITIILLSGISYCMIALEAPPHIPIVLSMIILIIYGLCKGVKYREIEQGIMDGTKSGLGATFLFFFIGMLISSWMASGTIPTFIYYSLDIVGPNYFYAISFVVTAIIGMSIGSSLTTAATIGVAFMGLSGALDLNPAITAGAIISGAFFGDKMSPLSDTTNLASMTVGVDLFDHIKTMSMTTIPVFILSFIIFFLISPKGMEEASLVKINEMQEGLLALGLVKWYAIIPFLVLVVLAIKKIPALITLAASIVTAIIVSFFVQNEMNLAKLITILFSGYTSNSGIEDIDSLLTRGGMESMFFSISLVLLALAMGGLFIKLGILAALIRGITDYLSKRGPLISATASTAVGINFIVGEQYLSILLTGNAYKDSFSKANLHPRYLSRVLEDAGTVVNPLVPWSVCGIFLTTVLDVNTLTYLPFALFCLISPLMTILYGWTGWTMKKQ</sequence>
<dbReference type="KEGG" id="bko:CKF48_01735"/>
<feature type="transmembrane region" description="Helical" evidence="9">
    <location>
        <begin position="316"/>
        <end position="342"/>
    </location>
</feature>
<gene>
    <name evidence="11" type="primary">nhaC</name>
    <name evidence="11" type="ORF">CKF48_01735</name>
</gene>
<dbReference type="InterPro" id="IPR052180">
    <property type="entry name" value="NhaC_Na-H+_Antiporter"/>
</dbReference>
<dbReference type="GO" id="GO:0015297">
    <property type="term" value="F:antiporter activity"/>
    <property type="evidence" value="ECO:0007669"/>
    <property type="project" value="UniProtKB-KW"/>
</dbReference>
<dbReference type="Proteomes" id="UP000215137">
    <property type="component" value="Chromosome"/>
</dbReference>
<dbReference type="Pfam" id="PF03553">
    <property type="entry name" value="Na_H_antiporter"/>
    <property type="match status" value="1"/>
</dbReference>
<dbReference type="GO" id="GO:0005886">
    <property type="term" value="C:plasma membrane"/>
    <property type="evidence" value="ECO:0007669"/>
    <property type="project" value="UniProtKB-SubCell"/>
</dbReference>
<dbReference type="EMBL" id="CP022983">
    <property type="protein sequence ID" value="ASV66160.1"/>
    <property type="molecule type" value="Genomic_DNA"/>
</dbReference>
<accession>A0A248TDG8</accession>
<keyword evidence="3" id="KW-0050">Antiport</keyword>
<feature type="transmembrane region" description="Helical" evidence="9">
    <location>
        <begin position="39"/>
        <end position="57"/>
    </location>
</feature>
<proteinExistence type="inferred from homology"/>
<dbReference type="NCBIfam" id="TIGR00931">
    <property type="entry name" value="antiport_nhaC"/>
    <property type="match status" value="1"/>
</dbReference>
<evidence type="ECO:0000256" key="8">
    <source>
        <dbReference type="ARBA" id="ARBA00038435"/>
    </source>
</evidence>
<organism evidence="11 12">
    <name type="scientific">Cytobacillus kochii</name>
    <dbReference type="NCBI Taxonomy" id="859143"/>
    <lineage>
        <taxon>Bacteria</taxon>
        <taxon>Bacillati</taxon>
        <taxon>Bacillota</taxon>
        <taxon>Bacilli</taxon>
        <taxon>Bacillales</taxon>
        <taxon>Bacillaceae</taxon>
        <taxon>Cytobacillus</taxon>
    </lineage>
</organism>
<feature type="transmembrane region" description="Helical" evidence="9">
    <location>
        <begin position="194"/>
        <end position="212"/>
    </location>
</feature>
<evidence type="ECO:0000259" key="10">
    <source>
        <dbReference type="Pfam" id="PF03553"/>
    </source>
</evidence>
<keyword evidence="2" id="KW-0813">Transport</keyword>
<evidence type="ECO:0000256" key="9">
    <source>
        <dbReference type="SAM" id="Phobius"/>
    </source>
</evidence>
<dbReference type="AlphaFoldDB" id="A0A248TDG8"/>
<evidence type="ECO:0000256" key="2">
    <source>
        <dbReference type="ARBA" id="ARBA00022448"/>
    </source>
</evidence>
<dbReference type="InterPro" id="IPR004770">
    <property type="entry name" value="Na/H_antiport_NhaC"/>
</dbReference>
<evidence type="ECO:0000256" key="3">
    <source>
        <dbReference type="ARBA" id="ARBA00022449"/>
    </source>
</evidence>
<keyword evidence="6 9" id="KW-1133">Transmembrane helix</keyword>